<dbReference type="EMBL" id="CP005286">
    <property type="protein sequence ID" value="AJE33756.1"/>
    <property type="molecule type" value="Genomic_DNA"/>
</dbReference>
<organism evidence="1 2">
    <name type="scientific">Corynebacterium humireducens NBRC 106098 = DSM 45392</name>
    <dbReference type="NCBI Taxonomy" id="1223515"/>
    <lineage>
        <taxon>Bacteria</taxon>
        <taxon>Bacillati</taxon>
        <taxon>Actinomycetota</taxon>
        <taxon>Actinomycetes</taxon>
        <taxon>Mycobacteriales</taxon>
        <taxon>Corynebacteriaceae</taxon>
        <taxon>Corynebacterium</taxon>
    </lineage>
</organism>
<gene>
    <name evidence="1" type="ORF">B842_09535</name>
</gene>
<dbReference type="InterPro" id="IPR011990">
    <property type="entry name" value="TPR-like_helical_dom_sf"/>
</dbReference>
<sequence>MGGLDRIADAPTVGALGMGPQELIDAMRARHRQSPGGGVGEEAVALGLGSGSPELIALGWRWVAQDTAVDVRRRISAARAAARLSEDPLQRLEALLIAGELEMTDGDPQEAEALLSTVYREADWNRHLTPVVSASIGLSNLYLKAGRRREAAELFVQILAQTDPQTLPDTRSRVSYAYALVELAGMHRTAGRADLHRQLTARAAGLLRELGEETLARWAETR</sequence>
<accession>A0A0B5D4G9</accession>
<dbReference type="STRING" id="1223515.B842_09535"/>
<dbReference type="Gene3D" id="1.25.40.10">
    <property type="entry name" value="Tetratricopeptide repeat domain"/>
    <property type="match status" value="1"/>
</dbReference>
<evidence type="ECO:0008006" key="3">
    <source>
        <dbReference type="Google" id="ProtNLM"/>
    </source>
</evidence>
<dbReference type="KEGG" id="chm:B842_09535"/>
<protein>
    <recommendedName>
        <fullName evidence="3">Tetratricopeptide repeat protein</fullName>
    </recommendedName>
</protein>
<dbReference type="AlphaFoldDB" id="A0A0B5D4G9"/>
<evidence type="ECO:0000313" key="2">
    <source>
        <dbReference type="Proteomes" id="UP000031524"/>
    </source>
</evidence>
<reference evidence="1 2" key="1">
    <citation type="submission" date="2013-04" db="EMBL/GenBank/DDBJ databases">
        <title>Complete genome sequence of Corynebacterium humireducens DSM 45392(T), isolated from a wastewater-fed microbial fuel cell.</title>
        <authorList>
            <person name="Ruckert C."/>
            <person name="Albersmeier A."/>
            <person name="Kalinowski J."/>
        </authorList>
    </citation>
    <scope>NUCLEOTIDE SEQUENCE [LARGE SCALE GENOMIC DNA]</scope>
    <source>
        <strain evidence="2">MFC-5</strain>
    </source>
</reference>
<name>A0A0B5D4G9_9CORY</name>
<dbReference type="RefSeq" id="WP_040086388.1">
    <property type="nucleotide sequence ID" value="NZ_BCSU01000009.1"/>
</dbReference>
<dbReference type="HOGENOM" id="CLU_1243601_0_0_11"/>
<dbReference type="SUPFAM" id="SSF48452">
    <property type="entry name" value="TPR-like"/>
    <property type="match status" value="1"/>
</dbReference>
<keyword evidence="2" id="KW-1185">Reference proteome</keyword>
<evidence type="ECO:0000313" key="1">
    <source>
        <dbReference type="EMBL" id="AJE33756.1"/>
    </source>
</evidence>
<proteinExistence type="predicted"/>
<dbReference type="Proteomes" id="UP000031524">
    <property type="component" value="Chromosome"/>
</dbReference>